<protein>
    <submittedName>
        <fullName evidence="1">Uncharacterized protein</fullName>
    </submittedName>
</protein>
<keyword evidence="2" id="KW-1185">Reference proteome</keyword>
<dbReference type="EMBL" id="CP054580">
    <property type="protein sequence ID" value="QKS24228.1"/>
    <property type="molecule type" value="Genomic_DNA"/>
</dbReference>
<name>A0AAP9T0R6_9GAMM</name>
<organism evidence="1 2">
    <name type="scientific">Vreelandella titanicae</name>
    <dbReference type="NCBI Taxonomy" id="664683"/>
    <lineage>
        <taxon>Bacteria</taxon>
        <taxon>Pseudomonadati</taxon>
        <taxon>Pseudomonadota</taxon>
        <taxon>Gammaproteobacteria</taxon>
        <taxon>Oceanospirillales</taxon>
        <taxon>Halomonadaceae</taxon>
        <taxon>Vreelandella</taxon>
    </lineage>
</organism>
<reference evidence="1 2" key="1">
    <citation type="submission" date="2019-12" db="EMBL/GenBank/DDBJ databases">
        <title>Genome sequencing and assembly of endphytes of Porphyra tenera.</title>
        <authorList>
            <person name="Park J.M."/>
            <person name="Shin R."/>
            <person name="Jo S.H."/>
        </authorList>
    </citation>
    <scope>NUCLEOTIDE SEQUENCE [LARGE SCALE GENOMIC DNA]</scope>
    <source>
        <strain evidence="1 2">GPM3</strain>
    </source>
</reference>
<dbReference type="AlphaFoldDB" id="A0AAP9T0R6"/>
<gene>
    <name evidence="1" type="ORF">FX987_02002</name>
</gene>
<evidence type="ECO:0000313" key="2">
    <source>
        <dbReference type="Proteomes" id="UP000509761"/>
    </source>
</evidence>
<dbReference type="Proteomes" id="UP000509761">
    <property type="component" value="Chromosome"/>
</dbReference>
<accession>A0AAP9T0R6</accession>
<proteinExistence type="predicted"/>
<dbReference type="RefSeq" id="WP_053857023.1">
    <property type="nucleotide sequence ID" value="NZ_CP054580.1"/>
</dbReference>
<sequence length="98" mass="11204">MSNQRPSTEPFMYSPKACVSCLQYQHLGFDEDKHCPFQQRSSLQQKPSRTPYGRCDRHGVQVFATQICNAHAPDPHIECFDVINRPEPRVAIQEGMAI</sequence>
<evidence type="ECO:0000313" key="1">
    <source>
        <dbReference type="EMBL" id="QKS24228.1"/>
    </source>
</evidence>